<name>A0A7V8FVR1_9BURK</name>
<evidence type="ECO:0000313" key="1">
    <source>
        <dbReference type="EMBL" id="KAF1042595.1"/>
    </source>
</evidence>
<comment type="caution">
    <text evidence="1">The sequence shown here is derived from an EMBL/GenBank/DDBJ whole genome shotgun (WGS) entry which is preliminary data.</text>
</comment>
<dbReference type="Proteomes" id="UP000462435">
    <property type="component" value="Unassembled WGS sequence"/>
</dbReference>
<reference evidence="2" key="1">
    <citation type="journal article" date="2020" name="MBio">
        <title>Horizontal gene transfer to a defensive symbiont with a reduced genome amongst a multipartite beetle microbiome.</title>
        <authorList>
            <person name="Waterworth S.C."/>
            <person name="Florez L.V."/>
            <person name="Rees E.R."/>
            <person name="Hertweck C."/>
            <person name="Kaltenpoth M."/>
            <person name="Kwan J.C."/>
        </authorList>
    </citation>
    <scope>NUCLEOTIDE SEQUENCE [LARGE SCALE GENOMIC DNA]</scope>
</reference>
<dbReference type="EMBL" id="WNDX01000079">
    <property type="protein sequence ID" value="KAF1042595.1"/>
    <property type="molecule type" value="Genomic_DNA"/>
</dbReference>
<evidence type="ECO:0000313" key="2">
    <source>
        <dbReference type="Proteomes" id="UP000462435"/>
    </source>
</evidence>
<dbReference type="AlphaFoldDB" id="A0A7V8FVR1"/>
<protein>
    <submittedName>
        <fullName evidence="1">Uncharacterized protein</fullName>
    </submittedName>
</protein>
<sequence length="342" mass="37763">MSHEHAPMDHDIDFAIDVLKKSNTAGAETAIAWLQCLERDVIRRCNKSWGTGHKDGRELERLSSGSTSIAADGGQFQRRVQPWMMECFGEAISNDLGERNHRFFEESTELVQSTGMTRSEAHQLVDYVFDRPIGEPVQEVGGVMVTLAALCLAAKMDMHVAGEMELARIWTKVEVIRAKQAAKPKHSPLPQHVAPHPCAAIRNAALDVDGLANEIRRVDGNHSLGAGALAEALLPFLQSSPAPKQDVADQWYLQDTRSYVGNDVMWWAKDGNGYTTDVSKAHVYDRASAFRQVAMRGTDRAWPKAYIDGKTRPAVDMQYINHAEAIAAQPSPSVSDGKEEKC</sequence>
<accession>A0A7V8FVR1</accession>
<organism evidence="1 2">
    <name type="scientific">Herbaspirillum frisingense</name>
    <dbReference type="NCBI Taxonomy" id="92645"/>
    <lineage>
        <taxon>Bacteria</taxon>
        <taxon>Pseudomonadati</taxon>
        <taxon>Pseudomonadota</taxon>
        <taxon>Betaproteobacteria</taxon>
        <taxon>Burkholderiales</taxon>
        <taxon>Oxalobacteraceae</taxon>
        <taxon>Herbaspirillum</taxon>
    </lineage>
</organism>
<proteinExistence type="predicted"/>
<gene>
    <name evidence="1" type="ORF">GAK35_02642</name>
</gene>